<evidence type="ECO:0000256" key="1">
    <source>
        <dbReference type="ARBA" id="ARBA00004194"/>
    </source>
</evidence>
<dbReference type="EMBL" id="JACGCM010001845">
    <property type="protein sequence ID" value="KAF6148476.1"/>
    <property type="molecule type" value="Genomic_DNA"/>
</dbReference>
<sequence>MKITPKRSLLILFFILSAISLLRLLRITATTSSPAVHQTLVHTCSSASPTCNTNKHHSQNSFLEKLSQKELKLLLKIISYKSPCNLLVFGVGPQSHLLPSVNNGGITIFLEEEPQKLKFIRKNYMSMQVYKVGHSAAARNAYKLLKHAREDPNCAPLGGPLQSSSCQLALRQLPKEVYDLKWDIVVVDGPSGDKPESPGRMAAIYTAGLIARAGKETEVLVHDVNRMVEKWFSWEFLCAENMVSSKDNLWHFRIRGNSSSKSFCSNATIQIL</sequence>
<gene>
    <name evidence="5" type="ORF">GIB67_038831</name>
</gene>
<dbReference type="GO" id="GO:0000139">
    <property type="term" value="C:Golgi membrane"/>
    <property type="evidence" value="ECO:0007669"/>
    <property type="project" value="UniProtKB-SubCell"/>
</dbReference>
<dbReference type="InterPro" id="IPR006514">
    <property type="entry name" value="IRX15/GXM/AGM"/>
</dbReference>
<dbReference type="Pfam" id="PF21729">
    <property type="entry name" value="IRX15_IRX15L_GXM"/>
    <property type="match status" value="1"/>
</dbReference>
<dbReference type="Proteomes" id="UP000541444">
    <property type="component" value="Unassembled WGS sequence"/>
</dbReference>
<dbReference type="GO" id="GO:0045492">
    <property type="term" value="P:xylan biosynthetic process"/>
    <property type="evidence" value="ECO:0007669"/>
    <property type="project" value="InterPro"/>
</dbReference>
<evidence type="ECO:0008006" key="7">
    <source>
        <dbReference type="Google" id="ProtNLM"/>
    </source>
</evidence>
<comment type="subcellular location">
    <subcellularLocation>
        <location evidence="1">Golgi apparatus membrane</location>
        <topology evidence="1">Single-pass membrane protein</topology>
    </subcellularLocation>
</comment>
<protein>
    <recommendedName>
        <fullName evidence="7">Polysaccharide biosynthesis domain-containing protein</fullName>
    </recommendedName>
</protein>
<keyword evidence="6" id="KW-1185">Reference proteome</keyword>
<evidence type="ECO:0000256" key="2">
    <source>
        <dbReference type="ARBA" id="ARBA00022692"/>
    </source>
</evidence>
<dbReference type="NCBIfam" id="TIGR01627">
    <property type="entry name" value="A_thal_3515"/>
    <property type="match status" value="1"/>
</dbReference>
<evidence type="ECO:0000256" key="3">
    <source>
        <dbReference type="ARBA" id="ARBA00022989"/>
    </source>
</evidence>
<organism evidence="5 6">
    <name type="scientific">Kingdonia uniflora</name>
    <dbReference type="NCBI Taxonomy" id="39325"/>
    <lineage>
        <taxon>Eukaryota</taxon>
        <taxon>Viridiplantae</taxon>
        <taxon>Streptophyta</taxon>
        <taxon>Embryophyta</taxon>
        <taxon>Tracheophyta</taxon>
        <taxon>Spermatophyta</taxon>
        <taxon>Magnoliopsida</taxon>
        <taxon>Ranunculales</taxon>
        <taxon>Circaeasteraceae</taxon>
        <taxon>Kingdonia</taxon>
    </lineage>
</organism>
<proteinExistence type="predicted"/>
<dbReference type="OrthoDB" id="1896682at2759"/>
<evidence type="ECO:0000256" key="4">
    <source>
        <dbReference type="ARBA" id="ARBA00023136"/>
    </source>
</evidence>
<evidence type="ECO:0000313" key="6">
    <source>
        <dbReference type="Proteomes" id="UP000541444"/>
    </source>
</evidence>
<reference evidence="5 6" key="1">
    <citation type="journal article" date="2020" name="IScience">
        <title>Genome Sequencing of the Endangered Kingdonia uniflora (Circaeasteraceae, Ranunculales) Reveals Potential Mechanisms of Evolutionary Specialization.</title>
        <authorList>
            <person name="Sun Y."/>
            <person name="Deng T."/>
            <person name="Zhang A."/>
            <person name="Moore M.J."/>
            <person name="Landis J.B."/>
            <person name="Lin N."/>
            <person name="Zhang H."/>
            <person name="Zhang X."/>
            <person name="Huang J."/>
            <person name="Zhang X."/>
            <person name="Sun H."/>
            <person name="Wang H."/>
        </authorList>
    </citation>
    <scope>NUCLEOTIDE SEQUENCE [LARGE SCALE GENOMIC DNA]</scope>
    <source>
        <strain evidence="5">TB1705</strain>
        <tissue evidence="5">Leaf</tissue>
    </source>
</reference>
<accession>A0A7J7M0R6</accession>
<name>A0A7J7M0R6_9MAGN</name>
<comment type="caution">
    <text evidence="5">The sequence shown here is derived from an EMBL/GenBank/DDBJ whole genome shotgun (WGS) entry which is preliminary data.</text>
</comment>
<dbReference type="AlphaFoldDB" id="A0A7J7M0R6"/>
<dbReference type="PANTHER" id="PTHR31444">
    <property type="entry name" value="OS11G0490100 PROTEIN"/>
    <property type="match status" value="1"/>
</dbReference>
<keyword evidence="2" id="KW-0812">Transmembrane</keyword>
<keyword evidence="4" id="KW-0472">Membrane</keyword>
<evidence type="ECO:0000313" key="5">
    <source>
        <dbReference type="EMBL" id="KAF6148476.1"/>
    </source>
</evidence>
<keyword evidence="3" id="KW-1133">Transmembrane helix</keyword>